<protein>
    <submittedName>
        <fullName evidence="1">Uncharacterized protein</fullName>
    </submittedName>
</protein>
<reference evidence="1" key="1">
    <citation type="submission" date="2020-08" db="EMBL/GenBank/DDBJ databases">
        <title>Multicomponent nature underlies the extraordinary mechanical properties of spider dragline silk.</title>
        <authorList>
            <person name="Kono N."/>
            <person name="Nakamura H."/>
            <person name="Mori M."/>
            <person name="Yoshida Y."/>
            <person name="Ohtoshi R."/>
            <person name="Malay A.D."/>
            <person name="Moran D.A.P."/>
            <person name="Tomita M."/>
            <person name="Numata K."/>
            <person name="Arakawa K."/>
        </authorList>
    </citation>
    <scope>NUCLEOTIDE SEQUENCE</scope>
</reference>
<name>A0A8X6QFY3_NEPPI</name>
<evidence type="ECO:0000313" key="1">
    <source>
        <dbReference type="EMBL" id="GFU17149.1"/>
    </source>
</evidence>
<sequence length="133" mass="14989">MKALTTIQDQIICSQNLDTILSDLAAMNEAIFSLEGKIQNIALFPHLYEPGMMYDTKKSIESYKIERSRLQSELNLNILCPIDGCLQHSHLSNPNFNYNINLNSTSVKKKRQLDANAGKSAFNSFTKTAKHPK</sequence>
<gene>
    <name evidence="1" type="ORF">NPIL_419671</name>
</gene>
<accession>A0A8X6QFY3</accession>
<keyword evidence="2" id="KW-1185">Reference proteome</keyword>
<comment type="caution">
    <text evidence="1">The sequence shown here is derived from an EMBL/GenBank/DDBJ whole genome shotgun (WGS) entry which is preliminary data.</text>
</comment>
<evidence type="ECO:0000313" key="2">
    <source>
        <dbReference type="Proteomes" id="UP000887013"/>
    </source>
</evidence>
<dbReference type="EMBL" id="BMAW01079880">
    <property type="protein sequence ID" value="GFU17149.1"/>
    <property type="molecule type" value="Genomic_DNA"/>
</dbReference>
<proteinExistence type="predicted"/>
<dbReference type="Proteomes" id="UP000887013">
    <property type="component" value="Unassembled WGS sequence"/>
</dbReference>
<organism evidence="1 2">
    <name type="scientific">Nephila pilipes</name>
    <name type="common">Giant wood spider</name>
    <name type="synonym">Nephila maculata</name>
    <dbReference type="NCBI Taxonomy" id="299642"/>
    <lineage>
        <taxon>Eukaryota</taxon>
        <taxon>Metazoa</taxon>
        <taxon>Ecdysozoa</taxon>
        <taxon>Arthropoda</taxon>
        <taxon>Chelicerata</taxon>
        <taxon>Arachnida</taxon>
        <taxon>Araneae</taxon>
        <taxon>Araneomorphae</taxon>
        <taxon>Entelegynae</taxon>
        <taxon>Araneoidea</taxon>
        <taxon>Nephilidae</taxon>
        <taxon>Nephila</taxon>
    </lineage>
</organism>
<dbReference type="AlphaFoldDB" id="A0A8X6QFY3"/>